<sequence length="337" mass="39315">MRSRPRDFIYTKDDLFFATVSYLHPKDRFIAFLRYVPDPNGDRQINNKKYSKVNSKEAYELLENTEYIYYHNNIKMLSVPKRKVKKILQPNEKLKKILNENPEVELLQKVIKLAEIFHDEVGLQYKYMGVSGSILPGLYDPKKSDIDFVIYGLKNHKIVREKLAEIKNKNHGLRDLDLKTWKKVYKKRIKDNTLSFKEFCWYERRKNNRGLIDGTLFDVLATRKWSEIEGKWEEIKYKQIADIKLECTVVDDIASFDTPAVYKVENTKVLKGPDVGANIDEVVSFTHTYAGQAKNGEKIVVKGKLEKMIGKEKYRAVVGTTREAIGEYIKLKTKNGT</sequence>
<evidence type="ECO:0000313" key="2">
    <source>
        <dbReference type="EMBL" id="ADP77128.1"/>
    </source>
</evidence>
<proteinExistence type="predicted"/>
<dbReference type="AlphaFoldDB" id="E3GXU6"/>
<feature type="domain" description="Polymerase nucleotidyl transferase" evidence="1">
    <location>
        <begin position="112"/>
        <end position="194"/>
    </location>
</feature>
<dbReference type="KEGG" id="mfv:Mfer_0325"/>
<reference evidence="2 3" key="1">
    <citation type="journal article" date="2010" name="Stand. Genomic Sci.">
        <title>Complete genome sequence of Methanothermus fervidus type strain (V24S).</title>
        <authorList>
            <person name="Anderson I."/>
            <person name="Djao O.D."/>
            <person name="Misra M."/>
            <person name="Chertkov O."/>
            <person name="Nolan M."/>
            <person name="Lucas S."/>
            <person name="Lapidus A."/>
            <person name="Del Rio T.G."/>
            <person name="Tice H."/>
            <person name="Cheng J.F."/>
            <person name="Tapia R."/>
            <person name="Han C."/>
            <person name="Goodwin L."/>
            <person name="Pitluck S."/>
            <person name="Liolios K."/>
            <person name="Ivanova N."/>
            <person name="Mavromatis K."/>
            <person name="Mikhailova N."/>
            <person name="Pati A."/>
            <person name="Brambilla E."/>
            <person name="Chen A."/>
            <person name="Palaniappan K."/>
            <person name="Land M."/>
            <person name="Hauser L."/>
            <person name="Chang Y.J."/>
            <person name="Jeffries C.D."/>
            <person name="Sikorski J."/>
            <person name="Spring S."/>
            <person name="Rohde M."/>
            <person name="Eichinger K."/>
            <person name="Huber H."/>
            <person name="Wirth R."/>
            <person name="Goker M."/>
            <person name="Detter J.C."/>
            <person name="Woyke T."/>
            <person name="Bristow J."/>
            <person name="Eisen J.A."/>
            <person name="Markowitz V."/>
            <person name="Hugenholtz P."/>
            <person name="Klenk H.P."/>
            <person name="Kyrpides N.C."/>
        </authorList>
    </citation>
    <scope>NUCLEOTIDE SEQUENCE [LARGE SCALE GENOMIC DNA]</scope>
    <source>
        <strain evidence="3">ATCC 43054 / DSM 2088 / JCM 10308 / V24 S</strain>
    </source>
</reference>
<dbReference type="EMBL" id="CP002278">
    <property type="protein sequence ID" value="ADP77128.1"/>
    <property type="molecule type" value="Genomic_DNA"/>
</dbReference>
<dbReference type="InterPro" id="IPR002934">
    <property type="entry name" value="Polymerase_NTP_transf_dom"/>
</dbReference>
<protein>
    <submittedName>
        <fullName evidence="2">DNA polymerase beta domain protein region</fullName>
    </submittedName>
</protein>
<keyword evidence="3" id="KW-1185">Reference proteome</keyword>
<dbReference type="OrthoDB" id="18771at2157"/>
<evidence type="ECO:0000313" key="3">
    <source>
        <dbReference type="Proteomes" id="UP000002315"/>
    </source>
</evidence>
<gene>
    <name evidence="2" type="ordered locus">Mfer_0325</name>
</gene>
<evidence type="ECO:0000259" key="1">
    <source>
        <dbReference type="Pfam" id="PF01909"/>
    </source>
</evidence>
<dbReference type="HOGENOM" id="CLU_072733_0_0_2"/>
<dbReference type="STRING" id="523846.Mfer_0325"/>
<accession>E3GXU6</accession>
<organism evidence="2 3">
    <name type="scientific">Methanothermus fervidus (strain ATCC 43054 / DSM 2088 / JCM 10308 / V24 S)</name>
    <dbReference type="NCBI Taxonomy" id="523846"/>
    <lineage>
        <taxon>Archaea</taxon>
        <taxon>Methanobacteriati</taxon>
        <taxon>Methanobacteriota</taxon>
        <taxon>Methanomada group</taxon>
        <taxon>Methanobacteria</taxon>
        <taxon>Methanobacteriales</taxon>
        <taxon>Methanothermaceae</taxon>
        <taxon>Methanothermus</taxon>
    </lineage>
</organism>
<dbReference type="GO" id="GO:0016779">
    <property type="term" value="F:nucleotidyltransferase activity"/>
    <property type="evidence" value="ECO:0007669"/>
    <property type="project" value="InterPro"/>
</dbReference>
<dbReference type="Pfam" id="PF01909">
    <property type="entry name" value="NTP_transf_2"/>
    <property type="match status" value="1"/>
</dbReference>
<dbReference type="Proteomes" id="UP000002315">
    <property type="component" value="Chromosome"/>
</dbReference>
<name>E3GXU6_METFV</name>